<evidence type="ECO:0000313" key="5">
    <source>
        <dbReference type="Proteomes" id="UP000008743"/>
    </source>
</evidence>
<evidence type="ECO:0000259" key="3">
    <source>
        <dbReference type="Pfam" id="PF03016"/>
    </source>
</evidence>
<dbReference type="PANTHER" id="PTHR11062">
    <property type="entry name" value="EXOSTOSIN HEPARAN SULFATE GLYCOSYLTRANSFERASE -RELATED"/>
    <property type="match status" value="1"/>
</dbReference>
<dbReference type="Pfam" id="PF03016">
    <property type="entry name" value="Exostosin_GT47"/>
    <property type="match status" value="1"/>
</dbReference>
<dbReference type="InterPro" id="IPR040911">
    <property type="entry name" value="Exostosin_GT47"/>
</dbReference>
<accession>A0A0D2WXC8</accession>
<feature type="region of interest" description="Disordered" evidence="2">
    <location>
        <begin position="34"/>
        <end position="75"/>
    </location>
</feature>
<organism evidence="4 5">
    <name type="scientific">Capsaspora owczarzaki (strain ATCC 30864)</name>
    <dbReference type="NCBI Taxonomy" id="595528"/>
    <lineage>
        <taxon>Eukaryota</taxon>
        <taxon>Filasterea</taxon>
        <taxon>Capsaspora</taxon>
    </lineage>
</organism>
<gene>
    <name evidence="4" type="ORF">CAOG_007909</name>
</gene>
<evidence type="ECO:0000313" key="4">
    <source>
        <dbReference type="EMBL" id="KJE97815.1"/>
    </source>
</evidence>
<keyword evidence="5" id="KW-1185">Reference proteome</keyword>
<dbReference type="AlphaFoldDB" id="A0A0D2WXC8"/>
<dbReference type="EMBL" id="KE346375">
    <property type="protein sequence ID" value="KJE97815.1"/>
    <property type="molecule type" value="Genomic_DNA"/>
</dbReference>
<dbReference type="PhylomeDB" id="A0A0D2WXC8"/>
<dbReference type="InParanoid" id="A0A0D2WXC8"/>
<dbReference type="OrthoDB" id="1924787at2759"/>
<dbReference type="Proteomes" id="UP000008743">
    <property type="component" value="Unassembled WGS sequence"/>
</dbReference>
<protein>
    <recommendedName>
        <fullName evidence="3">Exostosin GT47 domain-containing protein</fullName>
    </recommendedName>
</protein>
<feature type="compositionally biased region" description="Pro residues" evidence="2">
    <location>
        <begin position="39"/>
        <end position="50"/>
    </location>
</feature>
<dbReference type="GO" id="GO:0016757">
    <property type="term" value="F:glycosyltransferase activity"/>
    <property type="evidence" value="ECO:0007669"/>
    <property type="project" value="InterPro"/>
</dbReference>
<dbReference type="RefSeq" id="XP_004342994.1">
    <property type="nucleotide sequence ID" value="XM_004342944.1"/>
</dbReference>
<proteinExistence type="inferred from homology"/>
<comment type="similarity">
    <text evidence="1">Belongs to the glycosyltransferase 47 family.</text>
</comment>
<dbReference type="PANTHER" id="PTHR11062:SF281">
    <property type="entry name" value="EXOSTOSIN-LIKE 2"/>
    <property type="match status" value="1"/>
</dbReference>
<reference evidence="5" key="1">
    <citation type="submission" date="2011-02" db="EMBL/GenBank/DDBJ databases">
        <title>The Genome Sequence of Capsaspora owczarzaki ATCC 30864.</title>
        <authorList>
            <person name="Russ C."/>
            <person name="Cuomo C."/>
            <person name="Burger G."/>
            <person name="Gray M.W."/>
            <person name="Holland P.W.H."/>
            <person name="King N."/>
            <person name="Lang F.B.F."/>
            <person name="Roger A.J."/>
            <person name="Ruiz-Trillo I."/>
            <person name="Young S.K."/>
            <person name="Zeng Q."/>
            <person name="Gargeya S."/>
            <person name="Alvarado L."/>
            <person name="Berlin A."/>
            <person name="Chapman S.B."/>
            <person name="Chen Z."/>
            <person name="Freedman E."/>
            <person name="Gellesch M."/>
            <person name="Goldberg J."/>
            <person name="Griggs A."/>
            <person name="Gujja S."/>
            <person name="Heilman E."/>
            <person name="Heiman D."/>
            <person name="Howarth C."/>
            <person name="Mehta T."/>
            <person name="Neiman D."/>
            <person name="Pearson M."/>
            <person name="Roberts A."/>
            <person name="Saif S."/>
            <person name="Shea T."/>
            <person name="Shenoy N."/>
            <person name="Sisk P."/>
            <person name="Stolte C."/>
            <person name="Sykes S."/>
            <person name="White J."/>
            <person name="Yandava C."/>
            <person name="Haas B."/>
            <person name="Nusbaum C."/>
            <person name="Birren B."/>
        </authorList>
    </citation>
    <scope>NUCLEOTIDE SEQUENCE</scope>
    <source>
        <strain evidence="5">ATCC 30864</strain>
    </source>
</reference>
<sequence length="508" mass="57148">MKEESGRLVLPVVALALVLALVWTERSLLLPAADNQGPAPRPLSPSPSPCPSGSNLTDSAPTQAPELATPEPTATMSPAAAALRSLMHEHTVAFEDSQRNAMNTASLSTHGGLQCVPSRTVPFKWDAPIGVLKIFVYTEMIKNMEPHNCVKALVPMWREEAELPTWVVNSIHYTTNPEEAHMFFIPAMGRCMIAIHDRPHVLQSDSFLNAIDILHVKNDYFRRRYGYDHFIINPGGGSLGLITDILWGSSSSATINTFYSNATKLLSESVRPRGYFAGRDFTIPGSADYRFGPYMKIHHQPLADRPMLFMFLGDTGLREQRQALGRLKVALQGDSEQAAFFRDKVLIASKINDPDPSLYPKRTQNFTFCAAPHGTSPWTQRFYDSLISGCIPVQFDRRFRFGYYDHVDWDAIVIRYPTAQVDKFSFLEYLYKLSLDVEFIRERQRRIAAIAELFYYGESSKALHTTAAALSDPDLVVRRKAYQLNAYSMAIRELADRYCTLRMSGHLP</sequence>
<evidence type="ECO:0000256" key="2">
    <source>
        <dbReference type="SAM" id="MobiDB-lite"/>
    </source>
</evidence>
<dbReference type="eggNOG" id="KOG1021">
    <property type="taxonomic scope" value="Eukaryota"/>
</dbReference>
<name>A0A0D2WXC8_CAPO3</name>
<evidence type="ECO:0000256" key="1">
    <source>
        <dbReference type="ARBA" id="ARBA00010271"/>
    </source>
</evidence>
<dbReference type="InterPro" id="IPR004263">
    <property type="entry name" value="Exostosin"/>
</dbReference>
<feature type="domain" description="Exostosin GT47" evidence="3">
    <location>
        <begin position="132"/>
        <end position="423"/>
    </location>
</feature>